<dbReference type="RefSeq" id="XP_024345266.1">
    <property type="nucleotide sequence ID" value="XM_024500319.1"/>
</dbReference>
<comment type="caution">
    <text evidence="1">The sequence shown here is derived from an EMBL/GenBank/DDBJ whole genome shotgun (WGS) entry which is preliminary data.</text>
</comment>
<evidence type="ECO:0000313" key="1">
    <source>
        <dbReference type="EMBL" id="EUB54070.1"/>
    </source>
</evidence>
<dbReference type="EMBL" id="APAU02000360">
    <property type="protein sequence ID" value="EUB54070.1"/>
    <property type="molecule type" value="Genomic_DNA"/>
</dbReference>
<proteinExistence type="predicted"/>
<dbReference type="CTD" id="36346785"/>
<gene>
    <name evidence="1" type="ORF">EGR_11070</name>
</gene>
<organism evidence="1 2">
    <name type="scientific">Echinococcus granulosus</name>
    <name type="common">Hydatid tapeworm</name>
    <dbReference type="NCBI Taxonomy" id="6210"/>
    <lineage>
        <taxon>Eukaryota</taxon>
        <taxon>Metazoa</taxon>
        <taxon>Spiralia</taxon>
        <taxon>Lophotrochozoa</taxon>
        <taxon>Platyhelminthes</taxon>
        <taxon>Cestoda</taxon>
        <taxon>Eucestoda</taxon>
        <taxon>Cyclophyllidea</taxon>
        <taxon>Taeniidae</taxon>
        <taxon>Echinococcus</taxon>
        <taxon>Echinococcus granulosus group</taxon>
    </lineage>
</organism>
<keyword evidence="2" id="KW-1185">Reference proteome</keyword>
<dbReference type="AlphaFoldDB" id="W6TZ38"/>
<name>W6TZ38_ECHGR</name>
<accession>W6TZ38</accession>
<reference evidence="1 2" key="1">
    <citation type="journal article" date="2013" name="Nat. Genet.">
        <title>The genome of the hydatid tapeworm Echinococcus granulosus.</title>
        <authorList>
            <person name="Zheng H."/>
            <person name="Zhang W."/>
            <person name="Zhang L."/>
            <person name="Zhang Z."/>
            <person name="Li J."/>
            <person name="Lu G."/>
            <person name="Zhu Y."/>
            <person name="Wang Y."/>
            <person name="Huang Y."/>
            <person name="Liu J."/>
            <person name="Kang H."/>
            <person name="Chen J."/>
            <person name="Wang L."/>
            <person name="Chen A."/>
            <person name="Yu S."/>
            <person name="Gao Z."/>
            <person name="Jin L."/>
            <person name="Gu W."/>
            <person name="Wang Z."/>
            <person name="Zhao L."/>
            <person name="Shi B."/>
            <person name="Wen H."/>
            <person name="Lin R."/>
            <person name="Jones M.K."/>
            <person name="Brejova B."/>
            <person name="Vinar T."/>
            <person name="Zhao G."/>
            <person name="McManus D.P."/>
            <person name="Chen Z."/>
            <person name="Zhou Y."/>
            <person name="Wang S."/>
        </authorList>
    </citation>
    <scope>NUCLEOTIDE SEQUENCE [LARGE SCALE GENOMIC DNA]</scope>
</reference>
<dbReference type="GeneID" id="36346785"/>
<protein>
    <submittedName>
        <fullName evidence="1">Uncharacterized protein</fullName>
    </submittedName>
</protein>
<dbReference type="Proteomes" id="UP000019149">
    <property type="component" value="Unassembled WGS sequence"/>
</dbReference>
<evidence type="ECO:0000313" key="2">
    <source>
        <dbReference type="Proteomes" id="UP000019149"/>
    </source>
</evidence>
<sequence>MWIASSFVDAKSSSLEWATSMACPKQEVKATLSEVKWVFGMTCHCDIVKGRNLDDRISEMQCKARVGGKVRAQFDASCDFVLQTHLKLVEI</sequence>
<dbReference type="KEGG" id="egl:EGR_11070"/>